<evidence type="ECO:0000256" key="16">
    <source>
        <dbReference type="ARBA" id="ARBA00023034"/>
    </source>
</evidence>
<dbReference type="PROSITE" id="PS00138">
    <property type="entry name" value="SUBTILASE_SER"/>
    <property type="match status" value="1"/>
</dbReference>
<keyword evidence="6" id="KW-0597">Phosphoprotein</keyword>
<feature type="active site" description="Charge relay system" evidence="27">
    <location>
        <position position="223"/>
    </location>
</feature>
<keyword evidence="18 29" id="KW-0472">Membrane</keyword>
<dbReference type="Proteomes" id="UP000085678">
    <property type="component" value="Unplaced"/>
</dbReference>
<dbReference type="InterPro" id="IPR015500">
    <property type="entry name" value="Peptidase_S8_subtilisin-rel"/>
</dbReference>
<evidence type="ECO:0000256" key="15">
    <source>
        <dbReference type="ARBA" id="ARBA00022989"/>
    </source>
</evidence>
<dbReference type="PANTHER" id="PTHR43806">
    <property type="entry name" value="PEPTIDASE S8"/>
    <property type="match status" value="1"/>
</dbReference>
<evidence type="ECO:0000256" key="21">
    <source>
        <dbReference type="ARBA" id="ARBA00023180"/>
    </source>
</evidence>
<dbReference type="FunCoup" id="A0A1S3HYQ9">
    <property type="interactions" value="1025"/>
</dbReference>
<dbReference type="Pfam" id="PF00082">
    <property type="entry name" value="Peptidase_S8"/>
    <property type="match status" value="1"/>
</dbReference>
<evidence type="ECO:0000256" key="22">
    <source>
        <dbReference type="ARBA" id="ARBA00023221"/>
    </source>
</evidence>
<evidence type="ECO:0000256" key="1">
    <source>
        <dbReference type="ARBA" id="ARBA00001913"/>
    </source>
</evidence>
<evidence type="ECO:0000256" key="12">
    <source>
        <dbReference type="ARBA" id="ARBA00022824"/>
    </source>
</evidence>
<dbReference type="InterPro" id="IPR000209">
    <property type="entry name" value="Peptidase_S8/S53_dom"/>
</dbReference>
<keyword evidence="11" id="KW-0068">Autocatalytic cleavage</keyword>
<evidence type="ECO:0000256" key="18">
    <source>
        <dbReference type="ARBA" id="ARBA00023136"/>
    </source>
</evidence>
<evidence type="ECO:0000256" key="26">
    <source>
        <dbReference type="ARBA" id="ARBA00081324"/>
    </source>
</evidence>
<dbReference type="EC" id="3.4.21.112" evidence="24"/>
<evidence type="ECO:0000256" key="9">
    <source>
        <dbReference type="ARBA" id="ARBA00022729"/>
    </source>
</evidence>
<protein>
    <recommendedName>
        <fullName evidence="25">Membrane-bound transcription factor site-1 protease</fullName>
        <ecNumber evidence="24">3.4.21.112</ecNumber>
    </recommendedName>
    <alternativeName>
        <fullName evidence="26">Endopeptidase S1P</fullName>
    </alternativeName>
</protein>
<keyword evidence="14" id="KW-0106">Calcium</keyword>
<keyword evidence="19" id="KW-0865">Zymogen</keyword>
<dbReference type="Gene3D" id="3.40.50.200">
    <property type="entry name" value="Peptidase S8/S53 domain"/>
    <property type="match status" value="1"/>
</dbReference>
<feature type="domain" description="Membrane-bound transcription factor site-1 protease-like N-terminal" evidence="31">
    <location>
        <begin position="9"/>
        <end position="87"/>
    </location>
</feature>
<gene>
    <name evidence="35" type="primary">LOC106159410</name>
</gene>
<evidence type="ECO:0000256" key="8">
    <source>
        <dbReference type="ARBA" id="ARBA00022692"/>
    </source>
</evidence>
<sequence>MVRDLVVRVVENEYIITFTGYFSARARHSFITSALHGSGVKNWGLVPRLNPAKNYPSDFEVVKLQEKSDEGLEALESHPNVKRVATHKKLTRTLKYLKVKPKASSSTVLNSPCVKTKSTSPDSWEQSFHSSRPINRKSLSLAGAFWHSPVRHRSRNLLRAIPRQISSALQAEILWSMGYTGANVKVAIFDTGLAEDHPHFKRGRIKDRTNWTHEKTLEDGLGHGTFVAGVISSNKDCLGFAPDADIYVFRVFTNNQVSYTSWFLDAFNYAILKKINVLNLSIGGPDFMDHPFVDKVWELTANKVIMVSAIGNDGPLYGTLNNPADQMDVIGVGGINFDNQIARFSSRGMTTWELPFGYGRMKPDIVTYGSQVRGSAMRGGCRSLSGTSVASPVVAGAVTLLYSAVLNRAHVVNPASMKQALMASAKRLPGSNMFEQGHGKLDLVKAYQVLRSYKPQASLSPSYVDLTECPYMWPYCTQPMYYGAMPVIVNVTILNGMGVSGKILEKPLWQPYTPQFGNYIEVAFSYPTELWPWSGYLAVSISVSKGAANWDGIAQGLVTLTVTSPPEDGEKSARTSTIKLPIKAKIIPTPPRSKRVLWDQYHNLRYPPGYFPRDNLRMKNDPLDWNGDHIHTNFRDMYTHLRNSGYYVEVLGSPFTCFDASQYGTLLIVDAEEEYFPGEVTKLKQDIDNGLSLIIFADWYNISVMKKVKFYDENTRQWWMPDTGGANIPAINDLLSPLGMAFSDEVYEGEFTLGEHEMYYASGTSIAKFPEDGLLITQSLKDQGYEVVKGESITADKVPILGLHEGKSPSRQGRVALYGDSNCLDNSHIQKDCYWLLSALLEFTAHGQIPPSFTEKKADHKTILLKNDLPERMEGNHLHRYSKVLENHLGAQRSRPLPACPHLVWAAPSPLNTSAPSNLVQHQKLLSISYDVNLPLVNPAGEGHPQGIRDSPAGTWEKLKASNPRTPDGATVYPYLAFMGTALVLLFVVNHMYKNKTRPRRKKPPRLRKMLFGGRVPGV</sequence>
<accession>A0A1S3HYQ9</accession>
<evidence type="ECO:0000256" key="25">
    <source>
        <dbReference type="ARBA" id="ARBA00067283"/>
    </source>
</evidence>
<evidence type="ECO:0000259" key="31">
    <source>
        <dbReference type="Pfam" id="PF23001"/>
    </source>
</evidence>
<evidence type="ECO:0000256" key="14">
    <source>
        <dbReference type="ARBA" id="ARBA00022837"/>
    </source>
</evidence>
<evidence type="ECO:0000256" key="5">
    <source>
        <dbReference type="ARBA" id="ARBA00022548"/>
    </source>
</evidence>
<evidence type="ECO:0000259" key="33">
    <source>
        <dbReference type="Pfam" id="PF23094"/>
    </source>
</evidence>
<keyword evidence="21" id="KW-0325">Glycoprotein</keyword>
<evidence type="ECO:0000256" key="19">
    <source>
        <dbReference type="ARBA" id="ARBA00023145"/>
    </source>
</evidence>
<dbReference type="GO" id="GO:0006508">
    <property type="term" value="P:proteolysis"/>
    <property type="evidence" value="ECO:0007669"/>
    <property type="project" value="UniProtKB-KW"/>
</dbReference>
<evidence type="ECO:0000256" key="3">
    <source>
        <dbReference type="ARBA" id="ARBA00004194"/>
    </source>
</evidence>
<dbReference type="Pfam" id="PF23001">
    <property type="entry name" value="MBTP1_N"/>
    <property type="match status" value="1"/>
</dbReference>
<keyword evidence="10 27" id="KW-0378">Hydrolase</keyword>
<dbReference type="PANTHER" id="PTHR43806:SF7">
    <property type="entry name" value="MEMBRANE-BOUND TRANSCRIPTION FACTOR SITE-1 PROTEASE"/>
    <property type="match status" value="1"/>
</dbReference>
<evidence type="ECO:0000256" key="24">
    <source>
        <dbReference type="ARBA" id="ARBA00066596"/>
    </source>
</evidence>
<keyword evidence="9" id="KW-0732">Signal</keyword>
<dbReference type="SUPFAM" id="SSF52743">
    <property type="entry name" value="Subtilisin-like"/>
    <property type="match status" value="1"/>
</dbReference>
<evidence type="ECO:0000256" key="20">
    <source>
        <dbReference type="ARBA" id="ARBA00023166"/>
    </source>
</evidence>
<feature type="compositionally biased region" description="Polar residues" evidence="28">
    <location>
        <begin position="116"/>
        <end position="129"/>
    </location>
</feature>
<evidence type="ECO:0000259" key="30">
    <source>
        <dbReference type="Pfam" id="PF00082"/>
    </source>
</evidence>
<dbReference type="STRING" id="7574.A0A1S3HYQ9"/>
<keyword evidence="7 27" id="KW-0645">Protease</keyword>
<dbReference type="InterPro" id="IPR057032">
    <property type="entry name" value="MBTPS1_4th"/>
</dbReference>
<evidence type="ECO:0000256" key="6">
    <source>
        <dbReference type="ARBA" id="ARBA00022553"/>
    </source>
</evidence>
<dbReference type="GO" id="GO:0004252">
    <property type="term" value="F:serine-type endopeptidase activity"/>
    <property type="evidence" value="ECO:0007669"/>
    <property type="project" value="UniProtKB-UniRule"/>
</dbReference>
<dbReference type="PROSITE" id="PS00137">
    <property type="entry name" value="SUBTILASE_HIS"/>
    <property type="match status" value="1"/>
</dbReference>
<evidence type="ECO:0000256" key="10">
    <source>
        <dbReference type="ARBA" id="ARBA00022801"/>
    </source>
</evidence>
<evidence type="ECO:0000256" key="4">
    <source>
        <dbReference type="ARBA" id="ARBA00011073"/>
    </source>
</evidence>
<keyword evidence="12" id="KW-0256">Endoplasmic reticulum</keyword>
<evidence type="ECO:0000313" key="34">
    <source>
        <dbReference type="Proteomes" id="UP000085678"/>
    </source>
</evidence>
<dbReference type="FunFam" id="3.40.50.200:FF:000008">
    <property type="entry name" value="Membrane-bound transcription factor site-1 protease preproprotein"/>
    <property type="match status" value="1"/>
</dbReference>
<feature type="transmembrane region" description="Helical" evidence="29">
    <location>
        <begin position="972"/>
        <end position="993"/>
    </location>
</feature>
<evidence type="ECO:0000256" key="11">
    <source>
        <dbReference type="ARBA" id="ARBA00022813"/>
    </source>
</evidence>
<keyword evidence="16" id="KW-0333">Golgi apparatus</keyword>
<feature type="domain" description="Peptidase S8/S53" evidence="30">
    <location>
        <begin position="181"/>
        <end position="439"/>
    </location>
</feature>
<evidence type="ECO:0000256" key="2">
    <source>
        <dbReference type="ARBA" id="ARBA00004115"/>
    </source>
</evidence>
<comment type="subcellular location">
    <subcellularLocation>
        <location evidence="2">Endoplasmic reticulum membrane</location>
        <topology evidence="2">Single-pass type I membrane protein</topology>
    </subcellularLocation>
    <subcellularLocation>
        <location evidence="3">Golgi apparatus membrane</location>
        <topology evidence="3">Single-pass membrane protein</topology>
    </subcellularLocation>
</comment>
<dbReference type="GO" id="GO:0000139">
    <property type="term" value="C:Golgi membrane"/>
    <property type="evidence" value="ECO:0007669"/>
    <property type="project" value="UniProtKB-SubCell"/>
</dbReference>
<keyword evidence="17" id="KW-0443">Lipid metabolism</keyword>
<dbReference type="InterPro" id="IPR022398">
    <property type="entry name" value="Peptidase_S8_His-AS"/>
</dbReference>
<dbReference type="Pfam" id="PF23090">
    <property type="entry name" value="MBTPS1_4th"/>
    <property type="match status" value="1"/>
</dbReference>
<dbReference type="GO" id="GO:0008203">
    <property type="term" value="P:cholesterol metabolic process"/>
    <property type="evidence" value="ECO:0007669"/>
    <property type="project" value="UniProtKB-KW"/>
</dbReference>
<dbReference type="OrthoDB" id="1740355at2759"/>
<dbReference type="InterPro" id="IPR050131">
    <property type="entry name" value="Peptidase_S8_subtilisin-like"/>
</dbReference>
<dbReference type="Pfam" id="PF23094">
    <property type="entry name" value="MBTPS1_3rd"/>
    <property type="match status" value="1"/>
</dbReference>
<feature type="active site" description="Charge relay system" evidence="27">
    <location>
        <position position="190"/>
    </location>
</feature>
<feature type="active site" description="Charge relay system" evidence="27">
    <location>
        <position position="388"/>
    </location>
</feature>
<organism evidence="34 35">
    <name type="scientific">Lingula anatina</name>
    <name type="common">Brachiopod</name>
    <name type="synonym">Lingula unguis</name>
    <dbReference type="NCBI Taxonomy" id="7574"/>
    <lineage>
        <taxon>Eukaryota</taxon>
        <taxon>Metazoa</taxon>
        <taxon>Spiralia</taxon>
        <taxon>Lophotrochozoa</taxon>
        <taxon>Brachiopoda</taxon>
        <taxon>Linguliformea</taxon>
        <taxon>Lingulata</taxon>
        <taxon>Lingulida</taxon>
        <taxon>Linguloidea</taxon>
        <taxon>Lingulidae</taxon>
        <taxon>Lingula</taxon>
    </lineage>
</organism>
<dbReference type="InterPro" id="IPR057060">
    <property type="entry name" value="MBTPS1_3rd"/>
</dbReference>
<keyword evidence="34" id="KW-1185">Reference proteome</keyword>
<feature type="region of interest" description="Disordered" evidence="28">
    <location>
        <begin position="108"/>
        <end position="129"/>
    </location>
</feature>
<dbReference type="CDD" id="cd07479">
    <property type="entry name" value="Peptidases_S8_SKI-1_like"/>
    <property type="match status" value="1"/>
</dbReference>
<evidence type="ECO:0000256" key="13">
    <source>
        <dbReference type="ARBA" id="ARBA00022825"/>
    </source>
</evidence>
<evidence type="ECO:0000256" key="7">
    <source>
        <dbReference type="ARBA" id="ARBA00022670"/>
    </source>
</evidence>
<keyword evidence="13 27" id="KW-0720">Serine protease</keyword>
<evidence type="ECO:0000256" key="27">
    <source>
        <dbReference type="PROSITE-ProRule" id="PRU01240"/>
    </source>
</evidence>
<feature type="domain" description="MBTPS1 fourth" evidence="32">
    <location>
        <begin position="590"/>
        <end position="853"/>
    </location>
</feature>
<comment type="cofactor">
    <cofactor evidence="1">
        <name>Ca(2+)</name>
        <dbReference type="ChEBI" id="CHEBI:29108"/>
    </cofactor>
</comment>
<evidence type="ECO:0000256" key="23">
    <source>
        <dbReference type="ARBA" id="ARBA00050826"/>
    </source>
</evidence>
<comment type="catalytic activity">
    <reaction evidence="23">
        <text>Processes precursors containing basic and hydrophobic/aliphatic residues at P4 and P2, respectively, with a relatively relaxed acceptance of amino acids at P1 and P3.</text>
        <dbReference type="EC" id="3.4.21.112"/>
    </reaction>
</comment>
<name>A0A1S3HYQ9_LINAN</name>
<evidence type="ECO:0000256" key="28">
    <source>
        <dbReference type="SAM" id="MobiDB-lite"/>
    </source>
</evidence>
<keyword evidence="5" id="KW-0153">Cholesterol metabolism</keyword>
<proteinExistence type="inferred from homology"/>
<keyword evidence="15 29" id="KW-1133">Transmembrane helix</keyword>
<feature type="domain" description="MBTPS1 third" evidence="33">
    <location>
        <begin position="460"/>
        <end position="589"/>
    </location>
</feature>
<comment type="similarity">
    <text evidence="4 27">Belongs to the peptidase S8 family.</text>
</comment>
<dbReference type="InterPro" id="IPR034185">
    <property type="entry name" value="Site-1_peptidase_cat_dom"/>
</dbReference>
<dbReference type="GeneID" id="106159410"/>
<dbReference type="AlphaFoldDB" id="A0A1S3HYQ9"/>
<dbReference type="PROSITE" id="PS51892">
    <property type="entry name" value="SUBTILASE"/>
    <property type="match status" value="1"/>
</dbReference>
<dbReference type="GO" id="GO:0005789">
    <property type="term" value="C:endoplasmic reticulum membrane"/>
    <property type="evidence" value="ECO:0007669"/>
    <property type="project" value="UniProtKB-SubCell"/>
</dbReference>
<dbReference type="InterPro" id="IPR055143">
    <property type="entry name" value="MBTP1_N"/>
</dbReference>
<dbReference type="KEGG" id="lak:106159410"/>
<keyword evidence="20" id="KW-1207">Sterol metabolism</keyword>
<keyword evidence="22" id="KW-0753">Steroid metabolism</keyword>
<dbReference type="InterPro" id="IPR023828">
    <property type="entry name" value="Peptidase_S8_Ser-AS"/>
</dbReference>
<evidence type="ECO:0000256" key="17">
    <source>
        <dbReference type="ARBA" id="ARBA00023098"/>
    </source>
</evidence>
<keyword evidence="8 29" id="KW-0812">Transmembrane</keyword>
<evidence type="ECO:0000313" key="35">
    <source>
        <dbReference type="RefSeq" id="XP_013391143.1"/>
    </source>
</evidence>
<dbReference type="InParanoid" id="A0A1S3HYQ9"/>
<dbReference type="InterPro" id="IPR036852">
    <property type="entry name" value="Peptidase_S8/S53_dom_sf"/>
</dbReference>
<evidence type="ECO:0000256" key="29">
    <source>
        <dbReference type="SAM" id="Phobius"/>
    </source>
</evidence>
<reference evidence="35" key="1">
    <citation type="submission" date="2025-08" db="UniProtKB">
        <authorList>
            <consortium name="RefSeq"/>
        </authorList>
    </citation>
    <scope>IDENTIFICATION</scope>
    <source>
        <tissue evidence="35">Gonads</tissue>
    </source>
</reference>
<dbReference type="PRINTS" id="PR00723">
    <property type="entry name" value="SUBTILISIN"/>
</dbReference>
<dbReference type="RefSeq" id="XP_013391143.1">
    <property type="nucleotide sequence ID" value="XM_013535689.1"/>
</dbReference>
<evidence type="ECO:0000259" key="32">
    <source>
        <dbReference type="Pfam" id="PF23090"/>
    </source>
</evidence>